<sequence length="184" mass="19837">MTETLLQTLQALYRENDEMLRHTYHRSLSFQDGLFDRWERAKRLGFGDNTSIYNSAQVFGEVSVGACSFIGAFTILDGGYAPVRIGAYVSIAAGVHVYSHDTVLWSLSGGEAPKRVGAVTIEDRCYVGSQSVIACGVHIASCSVVAANSFVNRNVPSRTIVGGSPAIPIGRVEGEGSNIRMVFD</sequence>
<evidence type="ECO:0000313" key="5">
    <source>
        <dbReference type="EMBL" id="QCO07167.1"/>
    </source>
</evidence>
<keyword evidence="2 5" id="KW-0808">Transferase</keyword>
<gene>
    <name evidence="5" type="ORF">D3867_35285</name>
</gene>
<evidence type="ECO:0000313" key="6">
    <source>
        <dbReference type="Proteomes" id="UP000298596"/>
    </source>
</evidence>
<dbReference type="Gene3D" id="2.160.10.10">
    <property type="entry name" value="Hexapeptide repeat proteins"/>
    <property type="match status" value="1"/>
</dbReference>
<dbReference type="GO" id="GO:0016746">
    <property type="term" value="F:acyltransferase activity"/>
    <property type="evidence" value="ECO:0007669"/>
    <property type="project" value="UniProtKB-KW"/>
</dbReference>
<dbReference type="Proteomes" id="UP000298596">
    <property type="component" value="Plasmid p5"/>
</dbReference>
<geneLocation type="plasmid" evidence="5">
    <name>p5</name>
</geneLocation>
<dbReference type="PANTHER" id="PTHR43300">
    <property type="entry name" value="ACETYLTRANSFERASE"/>
    <property type="match status" value="1"/>
</dbReference>
<reference evidence="5 6" key="1">
    <citation type="submission" date="2018-09" db="EMBL/GenBank/DDBJ databases">
        <title>Whole genome based analysis of evolution and adaptive divergence in Indian and Brazilian strains of Azospirillum brasilense.</title>
        <authorList>
            <person name="Singh C."/>
            <person name="Tripathi A.K."/>
        </authorList>
    </citation>
    <scope>NUCLEOTIDE SEQUENCE [LARGE SCALE GENOMIC DNA]</scope>
    <source>
        <strain evidence="5 6">MTCC4036</strain>
        <plasmid evidence="5 6">p5</plasmid>
    </source>
</reference>
<keyword evidence="4 5" id="KW-0012">Acyltransferase</keyword>
<dbReference type="SUPFAM" id="SSF51161">
    <property type="entry name" value="Trimeric LpxA-like enzymes"/>
    <property type="match status" value="1"/>
</dbReference>
<accession>A0A4D8Q9T0</accession>
<dbReference type="CDD" id="cd04647">
    <property type="entry name" value="LbH_MAT_like"/>
    <property type="match status" value="1"/>
</dbReference>
<name>A0A4D8Q9T0_AZOBR</name>
<evidence type="ECO:0000256" key="1">
    <source>
        <dbReference type="ARBA" id="ARBA00007274"/>
    </source>
</evidence>
<proteinExistence type="inferred from homology"/>
<dbReference type="Pfam" id="PF14602">
    <property type="entry name" value="Hexapep_2"/>
    <property type="match status" value="1"/>
</dbReference>
<evidence type="ECO:0000256" key="4">
    <source>
        <dbReference type="ARBA" id="ARBA00023315"/>
    </source>
</evidence>
<dbReference type="EMBL" id="CP032335">
    <property type="protein sequence ID" value="QCO07167.1"/>
    <property type="molecule type" value="Genomic_DNA"/>
</dbReference>
<keyword evidence="3" id="KW-0677">Repeat</keyword>
<dbReference type="InterPro" id="IPR018357">
    <property type="entry name" value="Hexapep_transf_CS"/>
</dbReference>
<protein>
    <submittedName>
        <fullName evidence="5">Acyltransferase</fullName>
    </submittedName>
</protein>
<dbReference type="PROSITE" id="PS00101">
    <property type="entry name" value="HEXAPEP_TRANSFERASES"/>
    <property type="match status" value="1"/>
</dbReference>
<dbReference type="InterPro" id="IPR050179">
    <property type="entry name" value="Trans_hexapeptide_repeat"/>
</dbReference>
<dbReference type="InterPro" id="IPR011004">
    <property type="entry name" value="Trimer_LpxA-like_sf"/>
</dbReference>
<dbReference type="AlphaFoldDB" id="A0A4D8Q9T0"/>
<keyword evidence="5" id="KW-0614">Plasmid</keyword>
<organism evidence="5 6">
    <name type="scientific">Azospirillum brasilense</name>
    <dbReference type="NCBI Taxonomy" id="192"/>
    <lineage>
        <taxon>Bacteria</taxon>
        <taxon>Pseudomonadati</taxon>
        <taxon>Pseudomonadota</taxon>
        <taxon>Alphaproteobacteria</taxon>
        <taxon>Rhodospirillales</taxon>
        <taxon>Azospirillaceae</taxon>
        <taxon>Azospirillum</taxon>
    </lineage>
</organism>
<comment type="similarity">
    <text evidence="1">Belongs to the transferase hexapeptide repeat family.</text>
</comment>
<dbReference type="InterPro" id="IPR001451">
    <property type="entry name" value="Hexapep"/>
</dbReference>
<dbReference type="PANTHER" id="PTHR43300:SF11">
    <property type="entry name" value="ACETYLTRANSFERASE RV3034C-RELATED"/>
    <property type="match status" value="1"/>
</dbReference>
<evidence type="ECO:0000256" key="3">
    <source>
        <dbReference type="ARBA" id="ARBA00022737"/>
    </source>
</evidence>
<evidence type="ECO:0000256" key="2">
    <source>
        <dbReference type="ARBA" id="ARBA00022679"/>
    </source>
</evidence>